<organism evidence="1 2">
    <name type="scientific">Violaceomyces palustris</name>
    <dbReference type="NCBI Taxonomy" id="1673888"/>
    <lineage>
        <taxon>Eukaryota</taxon>
        <taxon>Fungi</taxon>
        <taxon>Dikarya</taxon>
        <taxon>Basidiomycota</taxon>
        <taxon>Ustilaginomycotina</taxon>
        <taxon>Ustilaginomycetes</taxon>
        <taxon>Violaceomycetales</taxon>
        <taxon>Violaceomycetaceae</taxon>
        <taxon>Violaceomyces</taxon>
    </lineage>
</organism>
<name>A0ACD0NRB6_9BASI</name>
<protein>
    <submittedName>
        <fullName evidence="1">Uncharacterized protein</fullName>
    </submittedName>
</protein>
<gene>
    <name evidence="1" type="ORF">IE53DRAFT_202321</name>
</gene>
<evidence type="ECO:0000313" key="1">
    <source>
        <dbReference type="EMBL" id="PWN48327.1"/>
    </source>
</evidence>
<dbReference type="Proteomes" id="UP000245626">
    <property type="component" value="Unassembled WGS sequence"/>
</dbReference>
<proteinExistence type="predicted"/>
<sequence length="593" mass="63724">MSAALDRVSPTTSSDPSTSWLSPHMGAGQWRDSIAGIAASRSAGRSRRTSVDAQELSSPESRVHSWSDFGNLASSSSVSRGSLGGSSRDPWESAQSRTSHTSSSKSNSRAASDLYGYGPGSEQWWEHVLPPGQLAERLRRAQRSSDRGEAIDTVDSKPRRSGSSSLSGATRTERGVWTKLADLSKSDEVGAFSHRRRDGHGSQGRTQSLKGDGKKTPNGGNASGGVSADVSSDEYISSPGQRSPQALGGGHFGDYSDHELSSGHHSPFASFRPEHGLSWLGVERNSSIRSFSRSTTSRRSRVISEEGVGLGIGSIKAQEQPVQESKANSHGQTGQHLRRFPTSGYLSSSLSETPEGSSDDNSESRRSDTVSGARASDTATIRPKRTSAPASPRLRGVNEIPRPDFSRSPNLESNTLPRASRSRHVSFDGSADISTRLHRAEALPSSQSQFAVGGAGSSNPFKQASWNPERSFDSLPPRSSTFRRSRTGVRAQGDKRHPSFSAPTSRRGSIHLEDRPPLFGNATRKTGHRRTEVRGPTSHLPARATTSVEERLRRASRVSLEALRHPQPRGLSTSSGRPARASHAVFCRGPWLA</sequence>
<keyword evidence="2" id="KW-1185">Reference proteome</keyword>
<accession>A0ACD0NRB6</accession>
<reference evidence="1 2" key="1">
    <citation type="journal article" date="2018" name="Mol. Biol. Evol.">
        <title>Broad Genomic Sampling Reveals a Smut Pathogenic Ancestry of the Fungal Clade Ustilaginomycotina.</title>
        <authorList>
            <person name="Kijpornyongpan T."/>
            <person name="Mondo S.J."/>
            <person name="Barry K."/>
            <person name="Sandor L."/>
            <person name="Lee J."/>
            <person name="Lipzen A."/>
            <person name="Pangilinan J."/>
            <person name="LaButti K."/>
            <person name="Hainaut M."/>
            <person name="Henrissat B."/>
            <person name="Grigoriev I.V."/>
            <person name="Spatafora J.W."/>
            <person name="Aime M.C."/>
        </authorList>
    </citation>
    <scope>NUCLEOTIDE SEQUENCE [LARGE SCALE GENOMIC DNA]</scope>
    <source>
        <strain evidence="1 2">SA 807</strain>
    </source>
</reference>
<dbReference type="EMBL" id="KZ820225">
    <property type="protein sequence ID" value="PWN48327.1"/>
    <property type="molecule type" value="Genomic_DNA"/>
</dbReference>
<evidence type="ECO:0000313" key="2">
    <source>
        <dbReference type="Proteomes" id="UP000245626"/>
    </source>
</evidence>